<keyword evidence="2" id="KW-1185">Reference proteome</keyword>
<dbReference type="RefSeq" id="WP_214058673.1">
    <property type="nucleotide sequence ID" value="NZ_BAAAHS010000177.1"/>
</dbReference>
<evidence type="ECO:0000313" key="2">
    <source>
        <dbReference type="Proteomes" id="UP000679307"/>
    </source>
</evidence>
<evidence type="ECO:0008006" key="3">
    <source>
        <dbReference type="Google" id="ProtNLM"/>
    </source>
</evidence>
<gene>
    <name evidence="1" type="ORF">ENKNEFLB_01575</name>
</gene>
<sequence>MLKHAVLDRYVTPFASKTGSTSKDGRVAFIDGYAGPGRYADGAEGSGAMLLRKARELASMGSPRQLECHFVEDDADTIARLHEVAAAEGVGVSYTITDDSISKRLPVLLDAVENIPLFVYLDPCGLPIPLEEVASIFARPSGPGTPPTEVLINLTAHLRRFAGMLYSDKAIENSLKTADSALGGGWWRAVWLESCPTKHASEDQKKAAELAVVEGYAQRLREKAGALGTWIIDVKPRGNLKPVYYLVFATRSIHGMVAFGEAASKGLEQWRKHIAEQDAEDDLFGSAADWEATWTADEAKLKTQWIDTLSKRIIAELSKGQPFRIIDRPEEVLGSDLVGVVRTLHLRQAIKNALAAGKTSTDPKGVDDLYTLQLTPA</sequence>
<accession>A0ABX8EFC1</accession>
<evidence type="ECO:0000313" key="1">
    <source>
        <dbReference type="EMBL" id="QVT79194.1"/>
    </source>
</evidence>
<protein>
    <recommendedName>
        <fullName evidence="3">Three-Cys-motif partner protein TcmP</fullName>
    </recommendedName>
</protein>
<proteinExistence type="predicted"/>
<reference evidence="1 2" key="1">
    <citation type="submission" date="2021-05" db="EMBL/GenBank/DDBJ databases">
        <title>Complete genome of Nocardioides aquaticus KCTC 9944T isolated from meromictic and hypersaline Ekho Lake, Antarctica.</title>
        <authorList>
            <person name="Hwang K."/>
            <person name="Kim K.M."/>
            <person name="Choe H."/>
        </authorList>
    </citation>
    <scope>NUCLEOTIDE SEQUENCE [LARGE SCALE GENOMIC DNA]</scope>
    <source>
        <strain evidence="1 2">KCTC 9944</strain>
    </source>
</reference>
<name>A0ABX8EFC1_9ACTN</name>
<dbReference type="InterPro" id="IPR031009">
    <property type="entry name" value="Tcm_partner"/>
</dbReference>
<organism evidence="1 2">
    <name type="scientific">Nocardioides aquaticus</name>
    <dbReference type="NCBI Taxonomy" id="160826"/>
    <lineage>
        <taxon>Bacteria</taxon>
        <taxon>Bacillati</taxon>
        <taxon>Actinomycetota</taxon>
        <taxon>Actinomycetes</taxon>
        <taxon>Propionibacteriales</taxon>
        <taxon>Nocardioidaceae</taxon>
        <taxon>Nocardioides</taxon>
    </lineage>
</organism>
<dbReference type="Proteomes" id="UP000679307">
    <property type="component" value="Chromosome"/>
</dbReference>
<dbReference type="EMBL" id="CP075371">
    <property type="protein sequence ID" value="QVT79194.1"/>
    <property type="molecule type" value="Genomic_DNA"/>
</dbReference>
<dbReference type="NCBIfam" id="TIGR04474">
    <property type="entry name" value="tcm_partner"/>
    <property type="match status" value="1"/>
</dbReference>